<feature type="transmembrane region" description="Helical" evidence="12">
    <location>
        <begin position="34"/>
        <end position="55"/>
    </location>
</feature>
<dbReference type="InterPro" id="IPR003594">
    <property type="entry name" value="HATPase_dom"/>
</dbReference>
<dbReference type="SMART" id="SM00387">
    <property type="entry name" value="HATPase_c"/>
    <property type="match status" value="1"/>
</dbReference>
<keyword evidence="12" id="KW-0812">Transmembrane</keyword>
<dbReference type="GO" id="GO:0000155">
    <property type="term" value="F:phosphorelay sensor kinase activity"/>
    <property type="evidence" value="ECO:0007669"/>
    <property type="project" value="InterPro"/>
</dbReference>
<evidence type="ECO:0000256" key="10">
    <source>
        <dbReference type="ARBA" id="ARBA00023012"/>
    </source>
</evidence>
<keyword evidence="11 12" id="KW-0472">Membrane</keyword>
<evidence type="ECO:0000256" key="7">
    <source>
        <dbReference type="ARBA" id="ARBA00022741"/>
    </source>
</evidence>
<sequence>MKPKTDSGILFVLAGFIFALTAFTIAAATLLWRTAAIILAATAMGLTVVLFLLLARRFEKMKSLLISSDEERKLWLESLSSPAVLVDEEGMILGLNQHCVDFLHKLDRKVPDNLLQTSIDEAFLPPYFGNWTPLLKAAIADQRPFERFSEQYFLESSSGICKVWISPQRLGPGQSHLLIMVQDITIEASERSALLEAQEREAGIFEGVPVKIAVLDRNFRIVRCNNLMQQWIYDTRGLELANFPGLAALDIMPQEFRADWKHILRRVLVEGSAFEQPRVHEKVGDVDYFHRVRLHPLGDESGNVREALLVYEDVTEYVRLERRLAETTDYLNLLIESLNDGFYAMDAQGKFSFCNQAFLEMLGMNRAEELYRKEPTEIVIPSEERKIIRMMERRRRGEKVFFETVLKRQEGGHLPVQISSAPLFRSGDFTGIVGISHDLSERRRLEAMVERTHQDLEKAYEELSVLDKMKSDFIAIASHELRTPLSIIKGYADAFQFGELGELAGFQLDKIKIINSRADQMTKIINDLLDITRLEEGRLVGEKWPAPVEGLILNAVSEYKTRADRGGQELNYQVEEGLPPVSVDVWRVHQVMENLIGNALKFTPHGGAIDVGARSTNDPEMIEFEVRDTGPGIPEEEQEKIFTIFYQTETDSSRSAGGLGLGLVISKGIVEGHGGRIWVESEPGQGSSFKFTLPASRGA</sequence>
<protein>
    <recommendedName>
        <fullName evidence="3">histidine kinase</fullName>
        <ecNumber evidence="3">2.7.13.3</ecNumber>
    </recommendedName>
</protein>
<dbReference type="PRINTS" id="PR00344">
    <property type="entry name" value="BCTRLSENSOR"/>
</dbReference>
<keyword evidence="5" id="KW-0597">Phosphoprotein</keyword>
<evidence type="ECO:0000256" key="8">
    <source>
        <dbReference type="ARBA" id="ARBA00022777"/>
    </source>
</evidence>
<dbReference type="AlphaFoldDB" id="A0A1F2WR66"/>
<evidence type="ECO:0000313" key="16">
    <source>
        <dbReference type="EMBL" id="OFW59357.1"/>
    </source>
</evidence>
<evidence type="ECO:0000256" key="3">
    <source>
        <dbReference type="ARBA" id="ARBA00012438"/>
    </source>
</evidence>
<evidence type="ECO:0000259" key="13">
    <source>
        <dbReference type="PROSITE" id="PS50109"/>
    </source>
</evidence>
<dbReference type="InterPro" id="IPR003661">
    <property type="entry name" value="HisK_dim/P_dom"/>
</dbReference>
<evidence type="ECO:0000259" key="14">
    <source>
        <dbReference type="PROSITE" id="PS50112"/>
    </source>
</evidence>
<dbReference type="CDD" id="cd16922">
    <property type="entry name" value="HATPase_EvgS-ArcB-TorS-like"/>
    <property type="match status" value="1"/>
</dbReference>
<keyword evidence="9" id="KW-0067">ATP-binding</keyword>
<dbReference type="PROSITE" id="PS50109">
    <property type="entry name" value="HIS_KIN"/>
    <property type="match status" value="1"/>
</dbReference>
<dbReference type="Pfam" id="PF13426">
    <property type="entry name" value="PAS_9"/>
    <property type="match status" value="1"/>
</dbReference>
<dbReference type="SMART" id="SM00388">
    <property type="entry name" value="HisKA"/>
    <property type="match status" value="1"/>
</dbReference>
<evidence type="ECO:0000259" key="15">
    <source>
        <dbReference type="PROSITE" id="PS50113"/>
    </source>
</evidence>
<proteinExistence type="predicted"/>
<dbReference type="GO" id="GO:0005524">
    <property type="term" value="F:ATP binding"/>
    <property type="evidence" value="ECO:0007669"/>
    <property type="project" value="UniProtKB-KW"/>
</dbReference>
<dbReference type="FunFam" id="3.30.565.10:FF:000023">
    <property type="entry name" value="PAS domain-containing sensor histidine kinase"/>
    <property type="match status" value="1"/>
</dbReference>
<dbReference type="CDD" id="cd00130">
    <property type="entry name" value="PAS"/>
    <property type="match status" value="2"/>
</dbReference>
<dbReference type="EC" id="2.7.13.3" evidence="3"/>
<evidence type="ECO:0000256" key="5">
    <source>
        <dbReference type="ARBA" id="ARBA00022553"/>
    </source>
</evidence>
<reference evidence="16 17" key="1">
    <citation type="journal article" date="2016" name="Nat. Commun.">
        <title>Thousands of microbial genomes shed light on interconnected biogeochemical processes in an aquifer system.</title>
        <authorList>
            <person name="Anantharaman K."/>
            <person name="Brown C.T."/>
            <person name="Hug L.A."/>
            <person name="Sharon I."/>
            <person name="Castelle C.J."/>
            <person name="Probst A.J."/>
            <person name="Thomas B.C."/>
            <person name="Singh A."/>
            <person name="Wilkins M.J."/>
            <person name="Karaoz U."/>
            <person name="Brodie E.L."/>
            <person name="Williams K.H."/>
            <person name="Hubbard S.S."/>
            <person name="Banfield J.F."/>
        </authorList>
    </citation>
    <scope>NUCLEOTIDE SEQUENCE [LARGE SCALE GENOMIC DNA]</scope>
</reference>
<evidence type="ECO:0000256" key="6">
    <source>
        <dbReference type="ARBA" id="ARBA00022679"/>
    </source>
</evidence>
<comment type="subcellular location">
    <subcellularLocation>
        <location evidence="2">Cell membrane</location>
    </subcellularLocation>
</comment>
<comment type="catalytic activity">
    <reaction evidence="1">
        <text>ATP + protein L-histidine = ADP + protein N-phospho-L-histidine.</text>
        <dbReference type="EC" id="2.7.13.3"/>
    </reaction>
</comment>
<keyword evidence="10" id="KW-0902">Two-component regulatory system</keyword>
<name>A0A1F2WR66_9ACTN</name>
<dbReference type="STRING" id="1797197.A2Y75_10995"/>
<dbReference type="Gene3D" id="3.30.450.20">
    <property type="entry name" value="PAS domain"/>
    <property type="match status" value="2"/>
</dbReference>
<accession>A0A1F2WR66</accession>
<dbReference type="PANTHER" id="PTHR43047">
    <property type="entry name" value="TWO-COMPONENT HISTIDINE PROTEIN KINASE"/>
    <property type="match status" value="1"/>
</dbReference>
<dbReference type="InterPro" id="IPR036097">
    <property type="entry name" value="HisK_dim/P_sf"/>
</dbReference>
<dbReference type="SUPFAM" id="SSF55874">
    <property type="entry name" value="ATPase domain of HSP90 chaperone/DNA topoisomerase II/histidine kinase"/>
    <property type="match status" value="1"/>
</dbReference>
<keyword evidence="4" id="KW-1003">Cell membrane</keyword>
<dbReference type="Pfam" id="PF00512">
    <property type="entry name" value="HisKA"/>
    <property type="match status" value="1"/>
</dbReference>
<dbReference type="NCBIfam" id="TIGR00229">
    <property type="entry name" value="sensory_box"/>
    <property type="match status" value="2"/>
</dbReference>
<keyword evidence="12" id="KW-1133">Transmembrane helix</keyword>
<dbReference type="InterPro" id="IPR005467">
    <property type="entry name" value="His_kinase_dom"/>
</dbReference>
<dbReference type="SMART" id="SM00091">
    <property type="entry name" value="PAS"/>
    <property type="match status" value="3"/>
</dbReference>
<feature type="domain" description="PAS" evidence="14">
    <location>
        <begin position="327"/>
        <end position="398"/>
    </location>
</feature>
<evidence type="ECO:0000313" key="17">
    <source>
        <dbReference type="Proteomes" id="UP000177876"/>
    </source>
</evidence>
<evidence type="ECO:0000256" key="1">
    <source>
        <dbReference type="ARBA" id="ARBA00000085"/>
    </source>
</evidence>
<keyword evidence="6" id="KW-0808">Transferase</keyword>
<dbReference type="Gene3D" id="3.30.565.10">
    <property type="entry name" value="Histidine kinase-like ATPase, C-terminal domain"/>
    <property type="match status" value="1"/>
</dbReference>
<evidence type="ECO:0000256" key="11">
    <source>
        <dbReference type="ARBA" id="ARBA00023136"/>
    </source>
</evidence>
<dbReference type="InterPro" id="IPR001610">
    <property type="entry name" value="PAC"/>
</dbReference>
<evidence type="ECO:0000256" key="4">
    <source>
        <dbReference type="ARBA" id="ARBA00022475"/>
    </source>
</evidence>
<evidence type="ECO:0000256" key="9">
    <source>
        <dbReference type="ARBA" id="ARBA00022840"/>
    </source>
</evidence>
<dbReference type="PROSITE" id="PS50112">
    <property type="entry name" value="PAS"/>
    <property type="match status" value="1"/>
</dbReference>
<evidence type="ECO:0000256" key="12">
    <source>
        <dbReference type="SAM" id="Phobius"/>
    </source>
</evidence>
<dbReference type="Pfam" id="PF02518">
    <property type="entry name" value="HATPase_c"/>
    <property type="match status" value="1"/>
</dbReference>
<keyword evidence="8" id="KW-0418">Kinase</keyword>
<dbReference type="GO" id="GO:0009927">
    <property type="term" value="F:histidine phosphotransfer kinase activity"/>
    <property type="evidence" value="ECO:0007669"/>
    <property type="project" value="TreeGrafter"/>
</dbReference>
<dbReference type="InterPro" id="IPR035965">
    <property type="entry name" value="PAS-like_dom_sf"/>
</dbReference>
<dbReference type="InterPro" id="IPR000014">
    <property type="entry name" value="PAS"/>
</dbReference>
<dbReference type="PROSITE" id="PS50113">
    <property type="entry name" value="PAC"/>
    <property type="match status" value="2"/>
</dbReference>
<dbReference type="InterPro" id="IPR004358">
    <property type="entry name" value="Sig_transdc_His_kin-like_C"/>
</dbReference>
<feature type="domain" description="PAC" evidence="15">
    <location>
        <begin position="400"/>
        <end position="451"/>
    </location>
</feature>
<gene>
    <name evidence="16" type="ORF">A2Y75_10995</name>
</gene>
<keyword evidence="7" id="KW-0547">Nucleotide-binding</keyword>
<feature type="transmembrane region" description="Helical" evidence="12">
    <location>
        <begin position="7"/>
        <end position="28"/>
    </location>
</feature>
<dbReference type="SMART" id="SM00086">
    <property type="entry name" value="PAC"/>
    <property type="match status" value="1"/>
</dbReference>
<dbReference type="Proteomes" id="UP000177876">
    <property type="component" value="Unassembled WGS sequence"/>
</dbReference>
<dbReference type="InterPro" id="IPR000700">
    <property type="entry name" value="PAS-assoc_C"/>
</dbReference>
<dbReference type="GO" id="GO:0005886">
    <property type="term" value="C:plasma membrane"/>
    <property type="evidence" value="ECO:0007669"/>
    <property type="project" value="UniProtKB-SubCell"/>
</dbReference>
<feature type="domain" description="Histidine kinase" evidence="13">
    <location>
        <begin position="476"/>
        <end position="697"/>
    </location>
</feature>
<dbReference type="InterPro" id="IPR036890">
    <property type="entry name" value="HATPase_C_sf"/>
</dbReference>
<dbReference type="Gene3D" id="1.10.287.130">
    <property type="match status" value="1"/>
</dbReference>
<dbReference type="SUPFAM" id="SSF47384">
    <property type="entry name" value="Homodimeric domain of signal transducing histidine kinase"/>
    <property type="match status" value="1"/>
</dbReference>
<comment type="caution">
    <text evidence="16">The sequence shown here is derived from an EMBL/GenBank/DDBJ whole genome shotgun (WGS) entry which is preliminary data.</text>
</comment>
<dbReference type="PANTHER" id="PTHR43047:SF72">
    <property type="entry name" value="OSMOSENSING HISTIDINE PROTEIN KINASE SLN1"/>
    <property type="match status" value="1"/>
</dbReference>
<evidence type="ECO:0000256" key="2">
    <source>
        <dbReference type="ARBA" id="ARBA00004236"/>
    </source>
</evidence>
<feature type="domain" description="PAC" evidence="15">
    <location>
        <begin position="272"/>
        <end position="326"/>
    </location>
</feature>
<organism evidence="16 17">
    <name type="scientific">Candidatus Solincola sediminis</name>
    <dbReference type="NCBI Taxonomy" id="1797199"/>
    <lineage>
        <taxon>Bacteria</taxon>
        <taxon>Bacillati</taxon>
        <taxon>Actinomycetota</taxon>
        <taxon>Candidatus Geothermincolia</taxon>
        <taxon>Candidatus Geothermincolales</taxon>
        <taxon>Candidatus Geothermincolaceae</taxon>
        <taxon>Candidatus Solincola</taxon>
    </lineage>
</organism>
<dbReference type="Pfam" id="PF08448">
    <property type="entry name" value="PAS_4"/>
    <property type="match status" value="1"/>
</dbReference>
<dbReference type="EMBL" id="MELK01000016">
    <property type="protein sequence ID" value="OFW59357.1"/>
    <property type="molecule type" value="Genomic_DNA"/>
</dbReference>
<dbReference type="InterPro" id="IPR013656">
    <property type="entry name" value="PAS_4"/>
</dbReference>
<dbReference type="SUPFAM" id="SSF55785">
    <property type="entry name" value="PYP-like sensor domain (PAS domain)"/>
    <property type="match status" value="3"/>
</dbReference>
<dbReference type="CDD" id="cd00082">
    <property type="entry name" value="HisKA"/>
    <property type="match status" value="1"/>
</dbReference>